<sequence>MAHVQIVPATAEHIQQLLPYVRQTDHDEFAAFSGQTAEQVLTRGITCSTKAWSGLINGQVVTIFGVAPGSILSGIGIPWLVSSSHLETHQKIFLRRCKPVLKAMLAVYPVLENYVDTRNHVAKAWLHWLGFRLEPAEPVGLMKLPFHHFTMRAK</sequence>
<proteinExistence type="predicted"/>
<dbReference type="RefSeq" id="WP_067424742.1">
    <property type="nucleotide sequence ID" value="NZ_LZEX01000034.1"/>
</dbReference>
<evidence type="ECO:0000313" key="1">
    <source>
        <dbReference type="EMBL" id="OBU04839.1"/>
    </source>
</evidence>
<gene>
    <name evidence="1" type="ORF">AYY17_08060</name>
</gene>
<dbReference type="Proteomes" id="UP000092247">
    <property type="component" value="Unassembled WGS sequence"/>
</dbReference>
<accession>A0A1B8H6Z1</accession>
<organism evidence="1 2">
    <name type="scientific">Morganella psychrotolerans</name>
    <dbReference type="NCBI Taxonomy" id="368603"/>
    <lineage>
        <taxon>Bacteria</taxon>
        <taxon>Pseudomonadati</taxon>
        <taxon>Pseudomonadota</taxon>
        <taxon>Gammaproteobacteria</taxon>
        <taxon>Enterobacterales</taxon>
        <taxon>Morganellaceae</taxon>
        <taxon>Morganella</taxon>
    </lineage>
</organism>
<name>A0A1B8H6Z1_9GAMM</name>
<evidence type="ECO:0000313" key="2">
    <source>
        <dbReference type="Proteomes" id="UP000092247"/>
    </source>
</evidence>
<evidence type="ECO:0008006" key="3">
    <source>
        <dbReference type="Google" id="ProtNLM"/>
    </source>
</evidence>
<dbReference type="AlphaFoldDB" id="A0A1B8H6Z1"/>
<protein>
    <recommendedName>
        <fullName evidence="3">DUF2833 domain-containing protein</fullName>
    </recommendedName>
</protein>
<dbReference type="EMBL" id="LZEX01000034">
    <property type="protein sequence ID" value="OBU04839.1"/>
    <property type="molecule type" value="Genomic_DNA"/>
</dbReference>
<comment type="caution">
    <text evidence="1">The sequence shown here is derived from an EMBL/GenBank/DDBJ whole genome shotgun (WGS) entry which is preliminary data.</text>
</comment>
<reference evidence="1 2" key="1">
    <citation type="submission" date="2016-06" db="EMBL/GenBank/DDBJ databases">
        <authorList>
            <person name="Kjaerup R.B."/>
            <person name="Dalgaard T.S."/>
            <person name="Juul-Madsen H.R."/>
        </authorList>
    </citation>
    <scope>NUCLEOTIDE SEQUENCE [LARGE SCALE GENOMIC DNA]</scope>
    <source>
        <strain evidence="1 2">GCSL-Mp3</strain>
    </source>
</reference>